<evidence type="ECO:0000259" key="7">
    <source>
        <dbReference type="Pfam" id="PF16198"/>
    </source>
</evidence>
<dbReference type="Pfam" id="PF16198">
    <property type="entry name" value="TruB_C_2"/>
    <property type="match status" value="1"/>
</dbReference>
<evidence type="ECO:0000256" key="3">
    <source>
        <dbReference type="ARBA" id="ARBA00022694"/>
    </source>
</evidence>
<feature type="domain" description="tRNA pseudouridylate synthase B C-terminal" evidence="7">
    <location>
        <begin position="186"/>
        <end position="220"/>
    </location>
</feature>
<dbReference type="GO" id="GO:0031119">
    <property type="term" value="P:tRNA pseudouridine synthesis"/>
    <property type="evidence" value="ECO:0007669"/>
    <property type="project" value="UniProtKB-UniRule"/>
</dbReference>
<evidence type="ECO:0000259" key="6">
    <source>
        <dbReference type="Pfam" id="PF01509"/>
    </source>
</evidence>
<evidence type="ECO:0000313" key="9">
    <source>
        <dbReference type="Proteomes" id="UP000441754"/>
    </source>
</evidence>
<dbReference type="InterPro" id="IPR020103">
    <property type="entry name" value="PsdUridine_synth_cat_dom_sf"/>
</dbReference>
<keyword evidence="4 5" id="KW-0413">Isomerase</keyword>
<evidence type="ECO:0000256" key="4">
    <source>
        <dbReference type="ARBA" id="ARBA00023235"/>
    </source>
</evidence>
<dbReference type="GO" id="GO:0160148">
    <property type="term" value="F:tRNA pseudouridine(55) synthase activity"/>
    <property type="evidence" value="ECO:0007669"/>
    <property type="project" value="UniProtKB-EC"/>
</dbReference>
<dbReference type="NCBIfam" id="TIGR00431">
    <property type="entry name" value="TruB"/>
    <property type="match status" value="1"/>
</dbReference>
<sequence length="236" mass="26312">MITVIKVMEEGQLILIDKPLTWTSFDVVKKLKFACKFKKIGHAGTLDPLATGLLILCTGKMTKQIDSYQAQEKEYTGTLVLGKTTPSVDLETEFDAEYDISAITPDAIQAAVAQLTGVIDQIPPIYSAVRVNGERLYEKARRGETADKVEGGIKSRTITVSTFEVHSERFPEIDFRIVCSKGTYIRSLVRDLGLLLQNGAYLKTLRRTRIGDFRIEDAETIDGFISKNRPVEPLHS</sequence>
<dbReference type="EC" id="5.4.99.25" evidence="5"/>
<evidence type="ECO:0000313" key="8">
    <source>
        <dbReference type="EMBL" id="MRS65401.1"/>
    </source>
</evidence>
<evidence type="ECO:0000256" key="1">
    <source>
        <dbReference type="ARBA" id="ARBA00000385"/>
    </source>
</evidence>
<dbReference type="SUPFAM" id="SSF55120">
    <property type="entry name" value="Pseudouridine synthase"/>
    <property type="match status" value="1"/>
</dbReference>
<evidence type="ECO:0000256" key="2">
    <source>
        <dbReference type="ARBA" id="ARBA00005642"/>
    </source>
</evidence>
<dbReference type="GO" id="GO:0003723">
    <property type="term" value="F:RNA binding"/>
    <property type="evidence" value="ECO:0007669"/>
    <property type="project" value="InterPro"/>
</dbReference>
<comment type="similarity">
    <text evidence="2 5">Belongs to the pseudouridine synthase TruB family. Type 1 subfamily.</text>
</comment>
<dbReference type="InterPro" id="IPR014780">
    <property type="entry name" value="tRNA_psdUridine_synth_TruB"/>
</dbReference>
<reference evidence="8 9" key="1">
    <citation type="journal article" date="2018" name="Antonie Van Leeuwenhoek">
        <title>Larkinella terrae sp. nov., isolated from soil on Jeju Island, South Korea.</title>
        <authorList>
            <person name="Ten L.N."/>
            <person name="Jeon J."/>
            <person name="Park S.J."/>
            <person name="Park S."/>
            <person name="Lee S.Y."/>
            <person name="Kim M.K."/>
            <person name="Jung H.Y."/>
        </authorList>
    </citation>
    <scope>NUCLEOTIDE SEQUENCE [LARGE SCALE GENOMIC DNA]</scope>
    <source>
        <strain evidence="8 9">KCTC 52001</strain>
    </source>
</reference>
<dbReference type="PANTHER" id="PTHR13767:SF2">
    <property type="entry name" value="PSEUDOURIDYLATE SYNTHASE TRUB1"/>
    <property type="match status" value="1"/>
</dbReference>
<dbReference type="RefSeq" id="WP_154178680.1">
    <property type="nucleotide sequence ID" value="NZ_WJXZ01000014.1"/>
</dbReference>
<keyword evidence="9" id="KW-1185">Reference proteome</keyword>
<organism evidence="8 9">
    <name type="scientific">Larkinella terrae</name>
    <dbReference type="NCBI Taxonomy" id="2025311"/>
    <lineage>
        <taxon>Bacteria</taxon>
        <taxon>Pseudomonadati</taxon>
        <taxon>Bacteroidota</taxon>
        <taxon>Cytophagia</taxon>
        <taxon>Cytophagales</taxon>
        <taxon>Spirosomataceae</taxon>
        <taxon>Larkinella</taxon>
    </lineage>
</organism>
<dbReference type="InterPro" id="IPR032819">
    <property type="entry name" value="TruB_C"/>
</dbReference>
<dbReference type="Proteomes" id="UP000441754">
    <property type="component" value="Unassembled WGS sequence"/>
</dbReference>
<keyword evidence="3 5" id="KW-0819">tRNA processing</keyword>
<dbReference type="Gene3D" id="3.30.2350.10">
    <property type="entry name" value="Pseudouridine synthase"/>
    <property type="match status" value="1"/>
</dbReference>
<protein>
    <recommendedName>
        <fullName evidence="5">tRNA pseudouridine synthase B</fullName>
        <ecNumber evidence="5">5.4.99.25</ecNumber>
    </recommendedName>
    <alternativeName>
        <fullName evidence="5">tRNA pseudouridine(55) synthase</fullName>
        <shortName evidence="5">Psi55 synthase</shortName>
    </alternativeName>
    <alternativeName>
        <fullName evidence="5">tRNA pseudouridylate synthase</fullName>
    </alternativeName>
    <alternativeName>
        <fullName evidence="5">tRNA-uridine isomerase</fullName>
    </alternativeName>
</protein>
<comment type="caution">
    <text evidence="8">The sequence shown here is derived from an EMBL/GenBank/DDBJ whole genome shotgun (WGS) entry which is preliminary data.</text>
</comment>
<dbReference type="EMBL" id="WJXZ01000014">
    <property type="protein sequence ID" value="MRS65401.1"/>
    <property type="molecule type" value="Genomic_DNA"/>
</dbReference>
<dbReference type="GO" id="GO:1990481">
    <property type="term" value="P:mRNA pseudouridine synthesis"/>
    <property type="evidence" value="ECO:0007669"/>
    <property type="project" value="TreeGrafter"/>
</dbReference>
<dbReference type="AlphaFoldDB" id="A0A7K0EV69"/>
<gene>
    <name evidence="5 8" type="primary">truB</name>
    <name evidence="8" type="ORF">GJJ30_29185</name>
</gene>
<evidence type="ECO:0000256" key="5">
    <source>
        <dbReference type="HAMAP-Rule" id="MF_01080"/>
    </source>
</evidence>
<feature type="active site" description="Nucleophile" evidence="5">
    <location>
        <position position="47"/>
    </location>
</feature>
<name>A0A7K0EV69_9BACT</name>
<dbReference type="Pfam" id="PF01509">
    <property type="entry name" value="TruB_N"/>
    <property type="match status" value="1"/>
</dbReference>
<comment type="catalytic activity">
    <reaction evidence="1 5">
        <text>uridine(55) in tRNA = pseudouridine(55) in tRNA</text>
        <dbReference type="Rhea" id="RHEA:42532"/>
        <dbReference type="Rhea" id="RHEA-COMP:10101"/>
        <dbReference type="Rhea" id="RHEA-COMP:10102"/>
        <dbReference type="ChEBI" id="CHEBI:65314"/>
        <dbReference type="ChEBI" id="CHEBI:65315"/>
        <dbReference type="EC" id="5.4.99.25"/>
    </reaction>
</comment>
<dbReference type="HAMAP" id="MF_01080">
    <property type="entry name" value="TruB_bact"/>
    <property type="match status" value="1"/>
</dbReference>
<feature type="domain" description="Pseudouridine synthase II N-terminal" evidence="6">
    <location>
        <begin position="34"/>
        <end position="185"/>
    </location>
</feature>
<dbReference type="CDD" id="cd02573">
    <property type="entry name" value="PseudoU_synth_EcTruB"/>
    <property type="match status" value="1"/>
</dbReference>
<accession>A0A7K0EV69</accession>
<dbReference type="InterPro" id="IPR002501">
    <property type="entry name" value="PsdUridine_synth_N"/>
</dbReference>
<dbReference type="PANTHER" id="PTHR13767">
    <property type="entry name" value="TRNA-PSEUDOURIDINE SYNTHASE"/>
    <property type="match status" value="1"/>
</dbReference>
<proteinExistence type="inferred from homology"/>
<dbReference type="OrthoDB" id="9802309at2"/>
<comment type="function">
    <text evidence="5">Responsible for synthesis of pseudouridine from uracil-55 in the psi GC loop of transfer RNAs.</text>
</comment>